<evidence type="ECO:0000256" key="2">
    <source>
        <dbReference type="ARBA" id="ARBA00022670"/>
    </source>
</evidence>
<feature type="domain" description="Secretion system C-terminal sorting" evidence="9">
    <location>
        <begin position="798"/>
        <end position="862"/>
    </location>
</feature>
<feature type="signal peptide" evidence="7">
    <location>
        <begin position="1"/>
        <end position="20"/>
    </location>
</feature>
<evidence type="ECO:0000313" key="11">
    <source>
        <dbReference type="Proteomes" id="UP000321532"/>
    </source>
</evidence>
<keyword evidence="5" id="KW-0788">Thiol protease</keyword>
<proteinExistence type="inferred from homology"/>
<dbReference type="InterPro" id="IPR000200">
    <property type="entry name" value="Peptidase_C10"/>
</dbReference>
<reference evidence="10 11" key="1">
    <citation type="submission" date="2019-07" db="EMBL/GenBank/DDBJ databases">
        <title>Whole genome shotgun sequence of Adhaeribacter aerolatus NBRC 106133.</title>
        <authorList>
            <person name="Hosoyama A."/>
            <person name="Uohara A."/>
            <person name="Ohji S."/>
            <person name="Ichikawa N."/>
        </authorList>
    </citation>
    <scope>NUCLEOTIDE SEQUENCE [LARGE SCALE GENOMIC DNA]</scope>
    <source>
        <strain evidence="10 11">NBRC 106133</strain>
    </source>
</reference>
<dbReference type="InterPro" id="IPR026444">
    <property type="entry name" value="Secre_tail"/>
</dbReference>
<accession>A0A512B5E6</accession>
<evidence type="ECO:0000256" key="5">
    <source>
        <dbReference type="ARBA" id="ARBA00022807"/>
    </source>
</evidence>
<dbReference type="Proteomes" id="UP000321532">
    <property type="component" value="Unassembled WGS sequence"/>
</dbReference>
<organism evidence="10 11">
    <name type="scientific">Adhaeribacter aerolatus</name>
    <dbReference type="NCBI Taxonomy" id="670289"/>
    <lineage>
        <taxon>Bacteria</taxon>
        <taxon>Pseudomonadati</taxon>
        <taxon>Bacteroidota</taxon>
        <taxon>Cytophagia</taxon>
        <taxon>Cytophagales</taxon>
        <taxon>Hymenobacteraceae</taxon>
        <taxon>Adhaeribacter</taxon>
    </lineage>
</organism>
<dbReference type="SUPFAM" id="SSF54001">
    <property type="entry name" value="Cysteine proteinases"/>
    <property type="match status" value="1"/>
</dbReference>
<dbReference type="InterPro" id="IPR044934">
    <property type="entry name" value="Streptopain_sf"/>
</dbReference>
<evidence type="ECO:0000259" key="8">
    <source>
        <dbReference type="Pfam" id="PF13734"/>
    </source>
</evidence>
<dbReference type="Gene3D" id="2.60.120.380">
    <property type="match status" value="1"/>
</dbReference>
<evidence type="ECO:0000256" key="1">
    <source>
        <dbReference type="ARBA" id="ARBA00009693"/>
    </source>
</evidence>
<evidence type="ECO:0000313" key="10">
    <source>
        <dbReference type="EMBL" id="GEO06997.1"/>
    </source>
</evidence>
<evidence type="ECO:0000256" key="7">
    <source>
        <dbReference type="SAM" id="SignalP"/>
    </source>
</evidence>
<evidence type="ECO:0008006" key="12">
    <source>
        <dbReference type="Google" id="ProtNLM"/>
    </source>
</evidence>
<dbReference type="PRINTS" id="PR00797">
    <property type="entry name" value="STREPTOPAIN"/>
</dbReference>
<gene>
    <name evidence="10" type="ORF">AAE02nite_46610</name>
</gene>
<dbReference type="OrthoDB" id="9816532at2"/>
<dbReference type="SUPFAM" id="SSF89260">
    <property type="entry name" value="Collagen-binding domain"/>
    <property type="match status" value="1"/>
</dbReference>
<dbReference type="GO" id="GO:0008234">
    <property type="term" value="F:cysteine-type peptidase activity"/>
    <property type="evidence" value="ECO:0007669"/>
    <property type="project" value="UniProtKB-KW"/>
</dbReference>
<dbReference type="InterPro" id="IPR025896">
    <property type="entry name" value="Spi_Prtas-inh"/>
</dbReference>
<comment type="caution">
    <text evidence="10">The sequence shown here is derived from an EMBL/GenBank/DDBJ whole genome shotgun (WGS) entry which is preliminary data.</text>
</comment>
<evidence type="ECO:0000256" key="4">
    <source>
        <dbReference type="ARBA" id="ARBA00022801"/>
    </source>
</evidence>
<dbReference type="InterPro" id="IPR038765">
    <property type="entry name" value="Papain-like_cys_pep_sf"/>
</dbReference>
<name>A0A512B5E6_9BACT</name>
<dbReference type="AlphaFoldDB" id="A0A512B5E6"/>
<dbReference type="NCBIfam" id="TIGR04183">
    <property type="entry name" value="Por_Secre_tail"/>
    <property type="match status" value="1"/>
</dbReference>
<dbReference type="Pfam" id="PF01640">
    <property type="entry name" value="Peptidase_C10"/>
    <property type="match status" value="1"/>
</dbReference>
<evidence type="ECO:0000259" key="9">
    <source>
        <dbReference type="Pfam" id="PF18962"/>
    </source>
</evidence>
<feature type="active site" description="Nucleophile" evidence="6">
    <location>
        <position position="197"/>
    </location>
</feature>
<dbReference type="Pfam" id="PF13734">
    <property type="entry name" value="Inhibitor_I69"/>
    <property type="match status" value="1"/>
</dbReference>
<dbReference type="RefSeq" id="WP_146904252.1">
    <property type="nucleotide sequence ID" value="NZ_BJYS01000048.1"/>
</dbReference>
<feature type="domain" description="Spi protease inhibitor" evidence="8">
    <location>
        <begin position="21"/>
        <end position="127"/>
    </location>
</feature>
<comment type="similarity">
    <text evidence="1">Belongs to the peptidase C10 family.</text>
</comment>
<evidence type="ECO:0000256" key="6">
    <source>
        <dbReference type="PIRSR" id="PIRSR600200-1"/>
    </source>
</evidence>
<keyword evidence="11" id="KW-1185">Reference proteome</keyword>
<dbReference type="Gene3D" id="3.90.70.50">
    <property type="entry name" value="Peptidase C10, streptopain"/>
    <property type="match status" value="1"/>
</dbReference>
<keyword evidence="3 7" id="KW-0732">Signal</keyword>
<keyword evidence="2" id="KW-0645">Protease</keyword>
<dbReference type="Pfam" id="PF18962">
    <property type="entry name" value="Por_Secre_tail"/>
    <property type="match status" value="1"/>
</dbReference>
<feature type="active site" description="Proton acceptor" evidence="6">
    <location>
        <position position="343"/>
    </location>
</feature>
<dbReference type="EMBL" id="BJYS01000048">
    <property type="protein sequence ID" value="GEO06997.1"/>
    <property type="molecule type" value="Genomic_DNA"/>
</dbReference>
<sequence length="865" mass="94594">MKKIYLLLLSCILIWQSSLAKEVPVADAQQVASNFLTNVMPQRANGRSALTLTLVHREIAKAAAGNASQKPLPFYYVFAAKETGGTVFVSADDRVAPVLGYTLKGGYDPAQMPPTLIKWLENYKNEIRFAGKQTTVNKPAQDAWQALKTGNKISYSSDLTTAEAVNPLLSTTWNQSPYYNELCPYDNAAGQKAVTGCVATAMAQIMRFWKYPAKGSGFHSYNHEKYGTLSANFSNTTYDWNNMPNRLTGPNAAVATLMQNIGVSVDMNYDVAANGGSGAYVISSASPVQHCSEYALKTYFGYTEVKGVKRADYTLAAWIELLKNELSEGRPILYAGFGGGGGHAFVCDGFDQNNMFHINWGWDGAYDGFFAISALNPSGVGTGGGTGGFNSNQQAVINIKAPTKTPSEQTARLELYDNVTINTNTINFGGAFTVHTDIINRGTGTFQGDYGAAIFDETGTFIEFVQTFTGNELQSNYHYTDGIDFKTDGMVSLLPGNYNIYIYARKTGGQWEQVKGGSFTAGVTLKVVNNSSIDLFAAFTTPDPNAIYQGKKIIITSAIKNNSDAAFSGVIDVSLYNLDGEHAFTIEQKQVNQLCKSCNTNAVTFTNENLDIQPGTYLLAMQHHTDADGWKLTGSAKYANPVKVVVQVAPISGDQYEDNNTVNKAYTLPLSFAGTTAHVTTTNANIHVGTDYDYFKFNLPAGKKYELTVRVHDSYAATDNKTYTNDVLFSLSDDGKKWTDAFDDEMETVEVEGGNTIYAYVSPYFQGETGTYMLDITVKEMVTTGIEDDLEDLAVQAYPNPTTGILNLQQKKDFQQYSLVSLTGQVLLEVPKNSSRLDISHLPSGIYLLRIQTKEGYQVQKILKK</sequence>
<dbReference type="GO" id="GO:0006508">
    <property type="term" value="P:proteolysis"/>
    <property type="evidence" value="ECO:0007669"/>
    <property type="project" value="UniProtKB-KW"/>
</dbReference>
<feature type="chain" id="PRO_5021829759" description="Spi protease inhibitor domain-containing protein" evidence="7">
    <location>
        <begin position="21"/>
        <end position="865"/>
    </location>
</feature>
<protein>
    <recommendedName>
        <fullName evidence="12">Spi protease inhibitor domain-containing protein</fullName>
    </recommendedName>
</protein>
<keyword evidence="4" id="KW-0378">Hydrolase</keyword>
<evidence type="ECO:0000256" key="3">
    <source>
        <dbReference type="ARBA" id="ARBA00022729"/>
    </source>
</evidence>